<feature type="region of interest" description="Disordered" evidence="1">
    <location>
        <begin position="1"/>
        <end position="21"/>
    </location>
</feature>
<dbReference type="EMBL" id="JABCKV010000133">
    <property type="protein sequence ID" value="KAG5643122.1"/>
    <property type="molecule type" value="Genomic_DNA"/>
</dbReference>
<reference evidence="2" key="1">
    <citation type="submission" date="2020-07" db="EMBL/GenBank/DDBJ databases">
        <authorList>
            <person name="Nieuwenhuis M."/>
            <person name="Van De Peppel L.J.J."/>
        </authorList>
    </citation>
    <scope>NUCLEOTIDE SEQUENCE</scope>
    <source>
        <strain evidence="2">AP01</strain>
        <tissue evidence="2">Mycelium</tissue>
    </source>
</reference>
<keyword evidence="3" id="KW-1185">Reference proteome</keyword>
<gene>
    <name evidence="2" type="ORF">DXG03_001548</name>
</gene>
<reference evidence="2" key="2">
    <citation type="submission" date="2021-10" db="EMBL/GenBank/DDBJ databases">
        <title>Phylogenomics reveals ancestral predisposition of the termite-cultivated fungus Termitomyces towards a domesticated lifestyle.</title>
        <authorList>
            <person name="Auxier B."/>
            <person name="Grum-Grzhimaylo A."/>
            <person name="Cardenas M.E."/>
            <person name="Lodge J.D."/>
            <person name="Laessoe T."/>
            <person name="Pedersen O."/>
            <person name="Smith M.E."/>
            <person name="Kuyper T.W."/>
            <person name="Franco-Molano E.A."/>
            <person name="Baroni T.J."/>
            <person name="Aanen D.K."/>
        </authorList>
    </citation>
    <scope>NUCLEOTIDE SEQUENCE</scope>
    <source>
        <strain evidence="2">AP01</strain>
        <tissue evidence="2">Mycelium</tissue>
    </source>
</reference>
<dbReference type="AlphaFoldDB" id="A0A9P7G9T2"/>
<dbReference type="Proteomes" id="UP000775547">
    <property type="component" value="Unassembled WGS sequence"/>
</dbReference>
<dbReference type="OrthoDB" id="3235454at2759"/>
<comment type="caution">
    <text evidence="2">The sequence shown here is derived from an EMBL/GenBank/DDBJ whole genome shotgun (WGS) entry which is preliminary data.</text>
</comment>
<accession>A0A9P7G9T2</accession>
<sequence length="166" mass="18642">MVSRSTKRAPANISSDNDDDEELNFLASQNSNGSEDHALELALAKHYAAVREKKRKENEQKFLKLKPCDTKVAGPAEDMKASIATIETIYADFLQKYAANEDTIHKLWNQIHKEQQRLLVCTTKKLALNEEACANMEKGHIAGLSRAKAASRELRGIIDQIYLLDD</sequence>
<evidence type="ECO:0000256" key="1">
    <source>
        <dbReference type="SAM" id="MobiDB-lite"/>
    </source>
</evidence>
<proteinExistence type="predicted"/>
<evidence type="ECO:0000313" key="2">
    <source>
        <dbReference type="EMBL" id="KAG5643122.1"/>
    </source>
</evidence>
<evidence type="ECO:0000313" key="3">
    <source>
        <dbReference type="Proteomes" id="UP000775547"/>
    </source>
</evidence>
<organism evidence="2 3">
    <name type="scientific">Asterophora parasitica</name>
    <dbReference type="NCBI Taxonomy" id="117018"/>
    <lineage>
        <taxon>Eukaryota</taxon>
        <taxon>Fungi</taxon>
        <taxon>Dikarya</taxon>
        <taxon>Basidiomycota</taxon>
        <taxon>Agaricomycotina</taxon>
        <taxon>Agaricomycetes</taxon>
        <taxon>Agaricomycetidae</taxon>
        <taxon>Agaricales</taxon>
        <taxon>Tricholomatineae</taxon>
        <taxon>Lyophyllaceae</taxon>
        <taxon>Asterophora</taxon>
    </lineage>
</organism>
<protein>
    <submittedName>
        <fullName evidence="2">Uncharacterized protein</fullName>
    </submittedName>
</protein>
<name>A0A9P7G9T2_9AGAR</name>